<dbReference type="InterPro" id="IPR007253">
    <property type="entry name" value="Cell_wall-bd_2"/>
</dbReference>
<protein>
    <recommendedName>
        <fullName evidence="1">Ig-like domain-containing protein</fullName>
    </recommendedName>
</protein>
<evidence type="ECO:0000313" key="2">
    <source>
        <dbReference type="EMBL" id="SPF52040.1"/>
    </source>
</evidence>
<dbReference type="Proteomes" id="UP000238916">
    <property type="component" value="Unassembled WGS sequence"/>
</dbReference>
<dbReference type="Gene3D" id="2.60.40.1080">
    <property type="match status" value="1"/>
</dbReference>
<dbReference type="Pfam" id="PF04122">
    <property type="entry name" value="CW_binding_2"/>
    <property type="match status" value="1"/>
</dbReference>
<sequence>MVDSLVASSLAAKTNSPIVLNDTNGDGSIASTSINSKLGSTSVVTALGGHNLVTDADVAQITTTLNSAVGGGSSSDSVTPSVTAVTGVSLNNPTLSLTPGGATGTLVATVSPANATYQAVTWTTNNADVATVVNGVVTPLKTGTVNITATTEDGANAATCTVTVTVVSEGLGVASDLSGFTQYLPLLEGNVAPASTLAVAGVPTSTGNAYDSSRNALFVVAPFNSYPALSTIPSQGLIMNMSSNENSVITNVDGFTLASMPNNVTVNVNSFGEVSVNTVHLWKAQSGYKVVGYMSGSTSGSTTLIEENLSTLTSFIGVNVPVPSIGSAGSQVAEWTLPSTSLPGNFEEFLGFNVNSKGQLQPIVASYFANNSNSFPYYSTGVSTLAAGVFAPVEVAQVYTSDKYSEIPIITVSNSLNNKTATITTYFTATCSAPIAIKISPSSVGEVLGGSQNITMTAQDAYGNPISNQNVYLGTGIPGLWITQVNGKTITGSVNLGTTSLPSMQMVNTPVPLFNLGTLASAPAYSSVSVTGLAASDLNSNTSPVVALTTGVDGTVSVTLADGNVTYVANSGSTTANNSYKIDPGTVISQQRLGISSNSDQTCEMGSILLNWGSPNAPITKVIIDPPRVNSCPGGSLYLHYSL</sequence>
<dbReference type="EMBL" id="OMOF01000507">
    <property type="protein sequence ID" value="SPF52040.1"/>
    <property type="molecule type" value="Genomic_DNA"/>
</dbReference>
<gene>
    <name evidence="2" type="ORF">SBF1_5550001</name>
</gene>
<feature type="domain" description="Ig-like" evidence="1">
    <location>
        <begin position="80"/>
        <end position="178"/>
    </location>
</feature>
<dbReference type="InterPro" id="IPR008964">
    <property type="entry name" value="Invasin/intimin_cell_adhesion"/>
</dbReference>
<dbReference type="AlphaFoldDB" id="A0A2U3LJL9"/>
<organism evidence="2 3">
    <name type="scientific">Candidatus Desulfosporosinus infrequens</name>
    <dbReference type="NCBI Taxonomy" id="2043169"/>
    <lineage>
        <taxon>Bacteria</taxon>
        <taxon>Bacillati</taxon>
        <taxon>Bacillota</taxon>
        <taxon>Clostridia</taxon>
        <taxon>Eubacteriales</taxon>
        <taxon>Desulfitobacteriaceae</taxon>
        <taxon>Desulfosporosinus</taxon>
    </lineage>
</organism>
<dbReference type="SUPFAM" id="SSF49373">
    <property type="entry name" value="Invasin/intimin cell-adhesion fragments"/>
    <property type="match status" value="1"/>
</dbReference>
<dbReference type="Pfam" id="PF02368">
    <property type="entry name" value="Big_2"/>
    <property type="match status" value="1"/>
</dbReference>
<accession>A0A2U3LJL9</accession>
<reference evidence="3" key="1">
    <citation type="submission" date="2018-02" db="EMBL/GenBank/DDBJ databases">
        <authorList>
            <person name="Hausmann B."/>
        </authorList>
    </citation>
    <scope>NUCLEOTIDE SEQUENCE [LARGE SCALE GENOMIC DNA]</scope>
    <source>
        <strain evidence="3">Peat soil MAG SbF1</strain>
    </source>
</reference>
<dbReference type="InterPro" id="IPR003343">
    <property type="entry name" value="Big_2"/>
</dbReference>
<dbReference type="SMART" id="SM00635">
    <property type="entry name" value="BID_2"/>
    <property type="match status" value="1"/>
</dbReference>
<evidence type="ECO:0000313" key="3">
    <source>
        <dbReference type="Proteomes" id="UP000238916"/>
    </source>
</evidence>
<evidence type="ECO:0000259" key="1">
    <source>
        <dbReference type="PROSITE" id="PS50835"/>
    </source>
</evidence>
<proteinExistence type="predicted"/>
<name>A0A2U3LJL9_9FIRM</name>
<dbReference type="InterPro" id="IPR007110">
    <property type="entry name" value="Ig-like_dom"/>
</dbReference>
<dbReference type="PROSITE" id="PS50835">
    <property type="entry name" value="IG_LIKE"/>
    <property type="match status" value="1"/>
</dbReference>